<keyword evidence="3" id="KW-1185">Reference proteome</keyword>
<gene>
    <name evidence="2" type="ORF">CRG98_010833</name>
</gene>
<dbReference type="Proteomes" id="UP000233551">
    <property type="component" value="Unassembled WGS sequence"/>
</dbReference>
<organism evidence="2 3">
    <name type="scientific">Punica granatum</name>
    <name type="common">Pomegranate</name>
    <dbReference type="NCBI Taxonomy" id="22663"/>
    <lineage>
        <taxon>Eukaryota</taxon>
        <taxon>Viridiplantae</taxon>
        <taxon>Streptophyta</taxon>
        <taxon>Embryophyta</taxon>
        <taxon>Tracheophyta</taxon>
        <taxon>Spermatophyta</taxon>
        <taxon>Magnoliopsida</taxon>
        <taxon>eudicotyledons</taxon>
        <taxon>Gunneridae</taxon>
        <taxon>Pentapetalae</taxon>
        <taxon>rosids</taxon>
        <taxon>malvids</taxon>
        <taxon>Myrtales</taxon>
        <taxon>Lythraceae</taxon>
        <taxon>Punica</taxon>
    </lineage>
</organism>
<feature type="compositionally biased region" description="Basic and acidic residues" evidence="1">
    <location>
        <begin position="845"/>
        <end position="860"/>
    </location>
</feature>
<feature type="region of interest" description="Disordered" evidence="1">
    <location>
        <begin position="540"/>
        <end position="588"/>
    </location>
</feature>
<feature type="compositionally biased region" description="Basic residues" evidence="1">
    <location>
        <begin position="1003"/>
        <end position="1013"/>
    </location>
</feature>
<feature type="compositionally biased region" description="Polar residues" evidence="1">
    <location>
        <begin position="753"/>
        <end position="771"/>
    </location>
</feature>
<dbReference type="STRING" id="22663.A0A2I0KLT3"/>
<feature type="compositionally biased region" description="Basic and acidic residues" evidence="1">
    <location>
        <begin position="496"/>
        <end position="514"/>
    </location>
</feature>
<feature type="compositionally biased region" description="Polar residues" evidence="1">
    <location>
        <begin position="303"/>
        <end position="313"/>
    </location>
</feature>
<feature type="compositionally biased region" description="Basic and acidic residues" evidence="1">
    <location>
        <begin position="1038"/>
        <end position="1048"/>
    </location>
</feature>
<dbReference type="PANTHER" id="PTHR31008">
    <property type="entry name" value="COP1-INTERACTING PROTEIN-RELATED"/>
    <property type="match status" value="1"/>
</dbReference>
<reference evidence="2 3" key="1">
    <citation type="submission" date="2017-11" db="EMBL/GenBank/DDBJ databases">
        <title>De-novo sequencing of pomegranate (Punica granatum L.) genome.</title>
        <authorList>
            <person name="Akparov Z."/>
            <person name="Amiraslanov A."/>
            <person name="Hajiyeva S."/>
            <person name="Abbasov M."/>
            <person name="Kaur K."/>
            <person name="Hamwieh A."/>
            <person name="Solovyev V."/>
            <person name="Salamov A."/>
            <person name="Braich B."/>
            <person name="Kosarev P."/>
            <person name="Mahmoud A."/>
            <person name="Hajiyev E."/>
            <person name="Babayeva S."/>
            <person name="Izzatullayeva V."/>
            <person name="Mammadov A."/>
            <person name="Mammadov A."/>
            <person name="Sharifova S."/>
            <person name="Ojaghi J."/>
            <person name="Eynullazada K."/>
            <person name="Bayramov B."/>
            <person name="Abdulazimova A."/>
            <person name="Shahmuradov I."/>
        </authorList>
    </citation>
    <scope>NUCLEOTIDE SEQUENCE [LARGE SCALE GENOMIC DNA]</scope>
    <source>
        <strain evidence="3">cv. AG2017</strain>
        <tissue evidence="2">Leaf</tissue>
    </source>
</reference>
<evidence type="ECO:0008006" key="4">
    <source>
        <dbReference type="Google" id="ProtNLM"/>
    </source>
</evidence>
<comment type="caution">
    <text evidence="2">The sequence shown here is derived from an EMBL/GenBank/DDBJ whole genome shotgun (WGS) entry which is preliminary data.</text>
</comment>
<feature type="compositionally biased region" description="Polar residues" evidence="1">
    <location>
        <begin position="945"/>
        <end position="963"/>
    </location>
</feature>
<feature type="region of interest" description="Disordered" evidence="1">
    <location>
        <begin position="293"/>
        <end position="354"/>
    </location>
</feature>
<evidence type="ECO:0000313" key="2">
    <source>
        <dbReference type="EMBL" id="PKI68776.1"/>
    </source>
</evidence>
<evidence type="ECO:0000313" key="3">
    <source>
        <dbReference type="Proteomes" id="UP000233551"/>
    </source>
</evidence>
<dbReference type="AlphaFoldDB" id="A0A2I0KLT3"/>
<dbReference type="PANTHER" id="PTHR31008:SF5">
    <property type="entry name" value="EXPRESSED PROTEIN"/>
    <property type="match status" value="1"/>
</dbReference>
<feature type="compositionally biased region" description="Polar residues" evidence="1">
    <location>
        <begin position="1017"/>
        <end position="1028"/>
    </location>
</feature>
<feature type="compositionally biased region" description="Basic and acidic residues" evidence="1">
    <location>
        <begin position="388"/>
        <end position="423"/>
    </location>
</feature>
<feature type="compositionally biased region" description="Basic and acidic residues" evidence="1">
    <location>
        <begin position="717"/>
        <end position="733"/>
    </location>
</feature>
<proteinExistence type="predicted"/>
<feature type="region of interest" description="Disordered" evidence="1">
    <location>
        <begin position="606"/>
        <end position="1048"/>
    </location>
</feature>
<accession>A0A2I0KLT3</accession>
<protein>
    <recommendedName>
        <fullName evidence="4">COP1-interacting protein 7</fullName>
    </recommendedName>
</protein>
<sequence>MEADIHVDSPLQYASIQIISMQNRYEVFVCGDNKIEKMETGVLDQLLPYLPALKELYAKGSSSNLKLQLPENLHGSRWFTKSTLNRFLNVVSSSELIIKTKAIRGEMSQLEEARKFQISVPAPKHEGDLDSSDTSRNELLRAMDLRFGALRGELALAFCEVASSMYAAEEIGNLAMFSRHFGAIEIEWQETHTSPHKDMVTPAMLLLLPPSVTVTSPGVIACKGDSDLDRPFHEKQTRGLNALRGALKSSLRDQKGDPLLNNGSSARAIESRESVFPRPNNSEMPVQYNVSPAQVAQVERDSSTTGSDDSCISDSEDQTSAERSRALARSGSRRRSASPMRRIQIGRSGPRKPAALTIKSLGYFPGRDRGLFAQEEIPANEEGPDQQSGKKPEGDVKRMSVQDKIKIFESKQRDQAAEIEKRRSLATIGANKSVLRRWSAGMGESSSQRGPESDHEDSSPMKPADAPVAISVDEEIPNGSIEMKVEGEEDEDGSLELEHAENESDNKPEHEESGQKLTASAEWTRQKEAELNEMLMKMMETKRDPVKSQRGRTTQELPLEQRGGFYNQYKQKRDEKLQGENAGKRAEKQAKFKAMQEVLNERKVAMASANVNDTGKKVAARKPQQRMIRSVPAQPAKPKKEALSASATKKATPSRTSPLPPTRKSWPSNPSATAPRGTGISPAKTPSGLSSAGTTPTRRKPQPLGPPPPSVSRPKSTKVEKPQMQRKPAKEAPRTNNVRSSKGVVENKKVQPVSRTSKTAKTRPLSGSSDGSGEVPAKPSFYNKVTKKSSVVPLESKPLRKNAVMGAGPLAVPSVTKKSSKPPEEPVNNGLNPSEVQEPEQIDAMPEKVRQHESVEKEAENSIPEPDVTVVTETRENGHEEVCESETFDPVASTEVEHGLKSTVVESTDIRAEEEEEGPTISPMTWVEIEEEQQEEETNRREYLHTSQIEPSITTVPIGSSSPRIRHSLSQMLQEESSEPDINEWGNAENPPSMIFHKDAPKGLKRLLKFARKSKGDGNSSGWSSPSVYSEGEDDSEDPRTSSKRSTDKLLLKAALHAKNFGHPKTFQADGYDKHLDAYDQISGHSGSHKFQDGRGLSAASTTKATRSFFSLSAFRGSKPNETKLR</sequence>
<feature type="compositionally biased region" description="Basic and acidic residues" evidence="1">
    <location>
        <begin position="873"/>
        <end position="882"/>
    </location>
</feature>
<name>A0A2I0KLT3_PUNGR</name>
<evidence type="ECO:0000256" key="1">
    <source>
        <dbReference type="SAM" id="MobiDB-lite"/>
    </source>
</evidence>
<dbReference type="EMBL" id="PGOL01000542">
    <property type="protein sequence ID" value="PKI68776.1"/>
    <property type="molecule type" value="Genomic_DNA"/>
</dbReference>
<feature type="region of interest" description="Disordered" evidence="1">
    <location>
        <begin position="377"/>
        <end position="525"/>
    </location>
</feature>
<feature type="compositionally biased region" description="Basic and acidic residues" evidence="1">
    <location>
        <begin position="571"/>
        <end position="588"/>
    </location>
</feature>